<dbReference type="OrthoDB" id="2679623at2"/>
<dbReference type="Gene3D" id="1.10.260.40">
    <property type="entry name" value="lambda repressor-like DNA-binding domains"/>
    <property type="match status" value="1"/>
</dbReference>
<sequence>MASADHFVDHLATLFRHNPDLTAGAVCRQAGRLGHPITESCLSQIRNGHIRDPGFTTITGIAMAFRVDIDFFTMPKPGETLDDKYHRARLTDASVGETVADLTALPSGISDAVLSLLEVMAETEDKDSNGPSAASSDS</sequence>
<gene>
    <name evidence="1" type="ORF">GS4_14_00780</name>
</gene>
<keyword evidence="2" id="KW-1185">Reference proteome</keyword>
<evidence type="ECO:0000313" key="2">
    <source>
        <dbReference type="Proteomes" id="UP000011666"/>
    </source>
</evidence>
<reference evidence="1 2" key="1">
    <citation type="submission" date="2013-01" db="EMBL/GenBank/DDBJ databases">
        <title>Whole genome shotgun sequence of Gordonia soli NBRC 108243.</title>
        <authorList>
            <person name="Isaki-Nakamura S."/>
            <person name="Hosoyama A."/>
            <person name="Tsuchikane K."/>
            <person name="Ando Y."/>
            <person name="Baba S."/>
            <person name="Ohji S."/>
            <person name="Hamada M."/>
            <person name="Tamura T."/>
            <person name="Yamazoe A."/>
            <person name="Yamazaki S."/>
            <person name="Fujita N."/>
        </authorList>
    </citation>
    <scope>NUCLEOTIDE SEQUENCE [LARGE SCALE GENOMIC DNA]</scope>
    <source>
        <strain evidence="1 2">NBRC 108243</strain>
    </source>
</reference>
<dbReference type="RefSeq" id="WP_007620225.1">
    <property type="nucleotide sequence ID" value="NZ_BANX01000014.1"/>
</dbReference>
<evidence type="ECO:0000313" key="1">
    <source>
        <dbReference type="EMBL" id="GAC68247.1"/>
    </source>
</evidence>
<protein>
    <recommendedName>
        <fullName evidence="3">HTH cro/C1-type domain-containing protein</fullName>
    </recommendedName>
</protein>
<evidence type="ECO:0008006" key="3">
    <source>
        <dbReference type="Google" id="ProtNLM"/>
    </source>
</evidence>
<dbReference type="AlphaFoldDB" id="M0QLG5"/>
<dbReference type="EMBL" id="BANX01000014">
    <property type="protein sequence ID" value="GAC68247.1"/>
    <property type="molecule type" value="Genomic_DNA"/>
</dbReference>
<dbReference type="Proteomes" id="UP000011666">
    <property type="component" value="Unassembled WGS sequence"/>
</dbReference>
<comment type="caution">
    <text evidence="1">The sequence shown here is derived from an EMBL/GenBank/DDBJ whole genome shotgun (WGS) entry which is preliminary data.</text>
</comment>
<accession>M0QLG5</accession>
<dbReference type="InterPro" id="IPR010982">
    <property type="entry name" value="Lambda_DNA-bd_dom_sf"/>
</dbReference>
<name>M0QLG5_9ACTN</name>
<proteinExistence type="predicted"/>
<dbReference type="STRING" id="1223545.GS4_14_00780"/>
<organism evidence="1 2">
    <name type="scientific">Gordonia soli NBRC 108243</name>
    <dbReference type="NCBI Taxonomy" id="1223545"/>
    <lineage>
        <taxon>Bacteria</taxon>
        <taxon>Bacillati</taxon>
        <taxon>Actinomycetota</taxon>
        <taxon>Actinomycetes</taxon>
        <taxon>Mycobacteriales</taxon>
        <taxon>Gordoniaceae</taxon>
        <taxon>Gordonia</taxon>
    </lineage>
</organism>
<dbReference type="GO" id="GO:0003677">
    <property type="term" value="F:DNA binding"/>
    <property type="evidence" value="ECO:0007669"/>
    <property type="project" value="InterPro"/>
</dbReference>